<dbReference type="GO" id="GO:0044550">
    <property type="term" value="P:secondary metabolite biosynthetic process"/>
    <property type="evidence" value="ECO:0007669"/>
    <property type="project" value="TreeGrafter"/>
</dbReference>
<dbReference type="AlphaFoldDB" id="A0A1C5G8K3"/>
<evidence type="ECO:0000313" key="2">
    <source>
        <dbReference type="EMBL" id="SCG16253.1"/>
    </source>
</evidence>
<organism evidence="2 3">
    <name type="scientific">Micromonospora echinofusca</name>
    <dbReference type="NCBI Taxonomy" id="47858"/>
    <lineage>
        <taxon>Bacteria</taxon>
        <taxon>Bacillati</taxon>
        <taxon>Actinomycetota</taxon>
        <taxon>Actinomycetes</taxon>
        <taxon>Micromonosporales</taxon>
        <taxon>Micromonosporaceae</taxon>
        <taxon>Micromonospora</taxon>
    </lineage>
</organism>
<dbReference type="Gene3D" id="3.30.559.10">
    <property type="entry name" value="Chloramphenicol acetyltransferase-like domain"/>
    <property type="match status" value="1"/>
</dbReference>
<evidence type="ECO:0000259" key="1">
    <source>
        <dbReference type="Pfam" id="PF00668"/>
    </source>
</evidence>
<feature type="domain" description="Condensation" evidence="1">
    <location>
        <begin position="40"/>
        <end position="207"/>
    </location>
</feature>
<name>A0A1C5G8K3_MICEH</name>
<keyword evidence="3" id="KW-1185">Reference proteome</keyword>
<dbReference type="GO" id="GO:0043041">
    <property type="term" value="P:amino acid activation for nonribosomal peptide biosynthetic process"/>
    <property type="evidence" value="ECO:0007669"/>
    <property type="project" value="TreeGrafter"/>
</dbReference>
<proteinExistence type="predicted"/>
<dbReference type="PANTHER" id="PTHR45527:SF1">
    <property type="entry name" value="FATTY ACID SYNTHASE"/>
    <property type="match status" value="1"/>
</dbReference>
<dbReference type="GO" id="GO:0031177">
    <property type="term" value="F:phosphopantetheine binding"/>
    <property type="evidence" value="ECO:0007669"/>
    <property type="project" value="TreeGrafter"/>
</dbReference>
<dbReference type="EMBL" id="LT607733">
    <property type="protein sequence ID" value="SCG16253.1"/>
    <property type="molecule type" value="Genomic_DNA"/>
</dbReference>
<dbReference type="GO" id="GO:0008610">
    <property type="term" value="P:lipid biosynthetic process"/>
    <property type="evidence" value="ECO:0007669"/>
    <property type="project" value="UniProtKB-ARBA"/>
</dbReference>
<reference evidence="2 3" key="1">
    <citation type="submission" date="2016-06" db="EMBL/GenBank/DDBJ databases">
        <authorList>
            <person name="Kjaerup R.B."/>
            <person name="Dalgaard T.S."/>
            <person name="Juul-Madsen H.R."/>
        </authorList>
    </citation>
    <scope>NUCLEOTIDE SEQUENCE [LARGE SCALE GENOMIC DNA]</scope>
    <source>
        <strain evidence="2 3">DSM 43913</strain>
    </source>
</reference>
<dbReference type="GO" id="GO:0003824">
    <property type="term" value="F:catalytic activity"/>
    <property type="evidence" value="ECO:0007669"/>
    <property type="project" value="InterPro"/>
</dbReference>
<dbReference type="InterPro" id="IPR023213">
    <property type="entry name" value="CAT-like_dom_sf"/>
</dbReference>
<dbReference type="Proteomes" id="UP000198251">
    <property type="component" value="Chromosome I"/>
</dbReference>
<dbReference type="GO" id="GO:0005737">
    <property type="term" value="C:cytoplasm"/>
    <property type="evidence" value="ECO:0007669"/>
    <property type="project" value="TreeGrafter"/>
</dbReference>
<protein>
    <submittedName>
        <fullName evidence="2">Condensation domain-containing protein</fullName>
    </submittedName>
</protein>
<dbReference type="InterPro" id="IPR001242">
    <property type="entry name" value="Condensation_dom"/>
</dbReference>
<gene>
    <name evidence="2" type="ORF">GA0070610_2512</name>
</gene>
<dbReference type="Pfam" id="PF00668">
    <property type="entry name" value="Condensation"/>
    <property type="match status" value="1"/>
</dbReference>
<dbReference type="SUPFAM" id="SSF52777">
    <property type="entry name" value="CoA-dependent acyltransferases"/>
    <property type="match status" value="2"/>
</dbReference>
<accession>A0A1C5G8K3</accession>
<sequence length="449" mass="48471">MVRRGHLIFRGMRVRDYFETSEHQEYLCRLDGRVGPATLMTQVCHRLDGDVDVEALRRAVGRLDEAHPLLRRAFAERDGYVVLRDGRDRADLEVVEVPDDRAAVGWCQAALRRPVDLWAGPCWAVSLARTGTGSSYLLLRAHMALLDHQSLDLLVDDLAVLYGAELGAGTGQPPAAESIDDVLDRLFELGEEQAEEDLDWWLDTFGRLGPVETGADLTDPFDATPDGPPPAPGGHLAQAHVPSGGIVPAVRRLRVSPFAAYTAALLGALGEPAATRSFRVAFVVDMRSFLDCERVVGQLSQAAVLRVDVPPGIGFAELSRRVAHQAAESLGHQAVPFERVVVELKRRGVPVHLLAPVSVNYSLLRAIDWPGATATAIELDSTTALDDTAGLGGYFDQLDGEERLRVKLYAAASSYSAARTDELLAQTLRCLEAGLASPDQPLAAGAPSA</sequence>
<dbReference type="Gene3D" id="3.30.559.30">
    <property type="entry name" value="Nonribosomal peptide synthetase, condensation domain"/>
    <property type="match status" value="1"/>
</dbReference>
<evidence type="ECO:0000313" key="3">
    <source>
        <dbReference type="Proteomes" id="UP000198251"/>
    </source>
</evidence>
<dbReference type="PANTHER" id="PTHR45527">
    <property type="entry name" value="NONRIBOSOMAL PEPTIDE SYNTHETASE"/>
    <property type="match status" value="1"/>
</dbReference>